<protein>
    <submittedName>
        <fullName evidence="2">Uncharacterized protein</fullName>
    </submittedName>
</protein>
<sequence>MTNATHTHRERGGKFQEIAQHQGAGTDLEGKWLVLYRDLDKGIDSITSLQEWETQWRALAPDDCPICLGAGHDQIKGNRDKPCGGCYGLGKVRDNGETPADCWEVATVATGIIQRQQEELLNLRRIAQNPEVQALIDQQRQQAIDDSIARQERHWRDGQGWGPGGQRYTGD</sequence>
<dbReference type="Proteomes" id="UP001179830">
    <property type="component" value="Chromosome"/>
</dbReference>
<keyword evidence="3" id="KW-1185">Reference proteome</keyword>
<feature type="compositionally biased region" description="Basic residues" evidence="1">
    <location>
        <begin position="1"/>
        <end position="11"/>
    </location>
</feature>
<dbReference type="EMBL" id="CP122961">
    <property type="protein sequence ID" value="WGI23669.1"/>
    <property type="molecule type" value="Genomic_DNA"/>
</dbReference>
<reference evidence="2" key="1">
    <citation type="submission" date="2023-04" db="EMBL/GenBank/DDBJ databases">
        <title>Complete genome sequence of Halomonas alkaliantarctica MSP3 isolated from marine sediment, Jeju Island.</title>
        <authorList>
            <person name="Park S.-J."/>
        </authorList>
    </citation>
    <scope>NUCLEOTIDE SEQUENCE</scope>
    <source>
        <strain evidence="2">MSP3</strain>
    </source>
</reference>
<evidence type="ECO:0000313" key="2">
    <source>
        <dbReference type="EMBL" id="WGI23669.1"/>
    </source>
</evidence>
<name>A0ABY8LGS2_9GAMM</name>
<evidence type="ECO:0000313" key="3">
    <source>
        <dbReference type="Proteomes" id="UP001179830"/>
    </source>
</evidence>
<accession>A0ABY8LGS2</accession>
<organism evidence="2 3">
    <name type="scientific">Halomonas alkaliantarctica</name>
    <dbReference type="NCBI Taxonomy" id="232346"/>
    <lineage>
        <taxon>Bacteria</taxon>
        <taxon>Pseudomonadati</taxon>
        <taxon>Pseudomonadota</taxon>
        <taxon>Gammaproteobacteria</taxon>
        <taxon>Oceanospirillales</taxon>
        <taxon>Halomonadaceae</taxon>
        <taxon>Halomonas</taxon>
    </lineage>
</organism>
<gene>
    <name evidence="2" type="ORF">QEN58_09895</name>
</gene>
<proteinExistence type="predicted"/>
<feature type="region of interest" description="Disordered" evidence="1">
    <location>
        <begin position="1"/>
        <end position="21"/>
    </location>
</feature>
<evidence type="ECO:0000256" key="1">
    <source>
        <dbReference type="SAM" id="MobiDB-lite"/>
    </source>
</evidence>
<dbReference type="RefSeq" id="WP_280103529.1">
    <property type="nucleotide sequence ID" value="NZ_CP122961.1"/>
</dbReference>